<name>A0A292PVW9_9PEZI</name>
<keyword evidence="2" id="KW-1185">Reference proteome</keyword>
<organism evidence="1 2">
    <name type="scientific">Tuber aestivum</name>
    <name type="common">summer truffle</name>
    <dbReference type="NCBI Taxonomy" id="59557"/>
    <lineage>
        <taxon>Eukaryota</taxon>
        <taxon>Fungi</taxon>
        <taxon>Dikarya</taxon>
        <taxon>Ascomycota</taxon>
        <taxon>Pezizomycotina</taxon>
        <taxon>Pezizomycetes</taxon>
        <taxon>Pezizales</taxon>
        <taxon>Tuberaceae</taxon>
        <taxon>Tuber</taxon>
    </lineage>
</organism>
<dbReference type="Proteomes" id="UP001412239">
    <property type="component" value="Unassembled WGS sequence"/>
</dbReference>
<accession>A0A292PVW9</accession>
<evidence type="ECO:0000313" key="2">
    <source>
        <dbReference type="Proteomes" id="UP001412239"/>
    </source>
</evidence>
<reference evidence="1" key="1">
    <citation type="submission" date="2015-10" db="EMBL/GenBank/DDBJ databases">
        <authorList>
            <person name="Regsiter A."/>
            <person name="william w."/>
        </authorList>
    </citation>
    <scope>NUCLEOTIDE SEQUENCE</scope>
    <source>
        <strain evidence="1">Montdore</strain>
    </source>
</reference>
<gene>
    <name evidence="1" type="ORF">GSTUAT00004197001</name>
</gene>
<dbReference type="EMBL" id="LN891013">
    <property type="protein sequence ID" value="CUS11742.1"/>
    <property type="molecule type" value="Genomic_DNA"/>
</dbReference>
<protein>
    <submittedName>
        <fullName evidence="1">Uncharacterized protein</fullName>
    </submittedName>
</protein>
<sequence>MSFPRMLSNLESADRRSNVPAAGNEYRNLFADCGARGQGIVESANPQNCMIYIPVRTCPAVRIRKYCCHYTAIQLAKRDLLSHLGHRAKTDSTRTSTRHNEPGRRGQIFLWRIFSVYI</sequence>
<dbReference type="AlphaFoldDB" id="A0A292PVW9"/>
<proteinExistence type="predicted"/>
<evidence type="ECO:0000313" key="1">
    <source>
        <dbReference type="EMBL" id="CUS11742.1"/>
    </source>
</evidence>